<dbReference type="Pfam" id="PF16068">
    <property type="entry name" value="DUF4810"/>
    <property type="match status" value="1"/>
</dbReference>
<gene>
    <name evidence="1" type="ORF">ACFSAV_01290</name>
</gene>
<evidence type="ECO:0000313" key="1">
    <source>
        <dbReference type="EMBL" id="MFD1805022.1"/>
    </source>
</evidence>
<dbReference type="Gene3D" id="1.25.40.10">
    <property type="entry name" value="Tetratricopeptide repeat domain"/>
    <property type="match status" value="1"/>
</dbReference>
<reference evidence="2" key="1">
    <citation type="journal article" date="2019" name="Int. J. Syst. Evol. Microbiol.">
        <title>The Global Catalogue of Microorganisms (GCM) 10K type strain sequencing project: providing services to taxonomists for standard genome sequencing and annotation.</title>
        <authorList>
            <consortium name="The Broad Institute Genomics Platform"/>
            <consortium name="The Broad Institute Genome Sequencing Center for Infectious Disease"/>
            <person name="Wu L."/>
            <person name="Ma J."/>
        </authorList>
    </citation>
    <scope>NUCLEOTIDE SEQUENCE [LARGE SCALE GENOMIC DNA]</scope>
    <source>
        <strain evidence="2">CCM 7950</strain>
    </source>
</reference>
<dbReference type="InterPro" id="IPR011990">
    <property type="entry name" value="TPR-like_helical_dom_sf"/>
</dbReference>
<comment type="caution">
    <text evidence="1">The sequence shown here is derived from an EMBL/GenBank/DDBJ whole genome shotgun (WGS) entry which is preliminary data.</text>
</comment>
<dbReference type="Proteomes" id="UP001597420">
    <property type="component" value="Unassembled WGS sequence"/>
</dbReference>
<proteinExistence type="predicted"/>
<dbReference type="PIRSF" id="PIRSF020555">
    <property type="entry name" value="UCP020555"/>
    <property type="match status" value="1"/>
</dbReference>
<evidence type="ECO:0000313" key="2">
    <source>
        <dbReference type="Proteomes" id="UP001597420"/>
    </source>
</evidence>
<dbReference type="SUPFAM" id="SSF48452">
    <property type="entry name" value="TPR-like"/>
    <property type="match status" value="1"/>
</dbReference>
<dbReference type="RefSeq" id="WP_379095344.1">
    <property type="nucleotide sequence ID" value="NZ_JBHUFP010000003.1"/>
</dbReference>
<name>A0ABW4NTM1_9PAST</name>
<protein>
    <submittedName>
        <fullName evidence="1">DUF4810 domain-containing protein</fullName>
    </submittedName>
</protein>
<accession>A0ABW4NTM1</accession>
<dbReference type="PROSITE" id="PS51257">
    <property type="entry name" value="PROKAR_LIPOPROTEIN"/>
    <property type="match status" value="1"/>
</dbReference>
<dbReference type="EMBL" id="JBHUFP010000003">
    <property type="protein sequence ID" value="MFD1805022.1"/>
    <property type="molecule type" value="Genomic_DNA"/>
</dbReference>
<sequence length="114" mass="13013">MKKIYFVTVILSTVFLAACSSPKKHDLYYWGNYSDVVYSHYNEEGDFAKQEEALNQIIAQAKEKNKPVAPGVYGHLGLALLKQGKQADASVAFQEEQRLYPESATFMQYLQRKK</sequence>
<organism evidence="1 2">
    <name type="scientific">Pasteurella oralis</name>
    <dbReference type="NCBI Taxonomy" id="1071947"/>
    <lineage>
        <taxon>Bacteria</taxon>
        <taxon>Pseudomonadati</taxon>
        <taxon>Pseudomonadota</taxon>
        <taxon>Gammaproteobacteria</taxon>
        <taxon>Pasteurellales</taxon>
        <taxon>Pasteurellaceae</taxon>
        <taxon>Pasteurella</taxon>
    </lineage>
</organism>
<keyword evidence="2" id="KW-1185">Reference proteome</keyword>
<dbReference type="InterPro" id="IPR014508">
    <property type="entry name" value="UCP020555_TPR-like"/>
</dbReference>